<dbReference type="PANTHER" id="PTHR45632:SF3">
    <property type="entry name" value="KELCH-LIKE PROTEIN 32"/>
    <property type="match status" value="1"/>
</dbReference>
<dbReference type="InterPro" id="IPR000210">
    <property type="entry name" value="BTB/POZ_dom"/>
</dbReference>
<keyword evidence="2" id="KW-0677">Repeat</keyword>
<dbReference type="SMART" id="SM00225">
    <property type="entry name" value="BTB"/>
    <property type="match status" value="1"/>
</dbReference>
<sequence length="362" mass="41441">MGSNASKTRRVSSSVDDTRILSIPHQHSNEHINLLVEGLVSLRDNCTFCDAIICAFDPDSKEQRKHYTHKCVLAASSGYFREKLGATLPADACSSTMESPVSNETSQTDTATNTSTVILDFPIRTAALEVVLKYMYSAVLDSRLELIPDVLEAAMKLKIASLKRRCLFEIQKEFRLEYFQRIYRLSCQLGISELRDFTLEQAIEKFDQFVDTACFLELTGAEMQIRDSFVSTFMIFGFARTRIIFLAAHPYRSPPYSCACRWRGGKELVISSRTSRLFMFQRSLCRFGIDLVADLLCQCVCFRFLHFFFLSLSSSTKMRQMALDFLLMSKMLVMRRPSLFCYFFAILQMVSDDFLLHGLNFV</sequence>
<accession>A0ABP0EUS8</accession>
<organism evidence="4 5">
    <name type="scientific">Clavelina lepadiformis</name>
    <name type="common">Light-bulb sea squirt</name>
    <name type="synonym">Ascidia lepadiformis</name>
    <dbReference type="NCBI Taxonomy" id="159417"/>
    <lineage>
        <taxon>Eukaryota</taxon>
        <taxon>Metazoa</taxon>
        <taxon>Chordata</taxon>
        <taxon>Tunicata</taxon>
        <taxon>Ascidiacea</taxon>
        <taxon>Aplousobranchia</taxon>
        <taxon>Clavelinidae</taxon>
        <taxon>Clavelina</taxon>
    </lineage>
</organism>
<evidence type="ECO:0000259" key="3">
    <source>
        <dbReference type="PROSITE" id="PS50097"/>
    </source>
</evidence>
<dbReference type="Gene3D" id="3.30.710.10">
    <property type="entry name" value="Potassium Channel Kv1.1, Chain A"/>
    <property type="match status" value="1"/>
</dbReference>
<dbReference type="PROSITE" id="PS50097">
    <property type="entry name" value="BTB"/>
    <property type="match status" value="1"/>
</dbReference>
<reference evidence="4 5" key="1">
    <citation type="submission" date="2024-02" db="EMBL/GenBank/DDBJ databases">
        <authorList>
            <person name="Daric V."/>
            <person name="Darras S."/>
        </authorList>
    </citation>
    <scope>NUCLEOTIDE SEQUENCE [LARGE SCALE GENOMIC DNA]</scope>
</reference>
<dbReference type="EMBL" id="CAWYQH010000001">
    <property type="protein sequence ID" value="CAK8671114.1"/>
    <property type="molecule type" value="Genomic_DNA"/>
</dbReference>
<gene>
    <name evidence="4" type="ORF">CVLEPA_LOCUS133</name>
</gene>
<comment type="caution">
    <text evidence="4">The sequence shown here is derived from an EMBL/GenBank/DDBJ whole genome shotgun (WGS) entry which is preliminary data.</text>
</comment>
<dbReference type="PANTHER" id="PTHR45632">
    <property type="entry name" value="LD33804P"/>
    <property type="match status" value="1"/>
</dbReference>
<evidence type="ECO:0000256" key="1">
    <source>
        <dbReference type="ARBA" id="ARBA00022441"/>
    </source>
</evidence>
<dbReference type="Pfam" id="PF00651">
    <property type="entry name" value="BTB"/>
    <property type="match status" value="1"/>
</dbReference>
<dbReference type="InterPro" id="IPR011333">
    <property type="entry name" value="SKP1/BTB/POZ_sf"/>
</dbReference>
<dbReference type="CDD" id="cd18186">
    <property type="entry name" value="BTB_POZ_ZBTB_KLHL-like"/>
    <property type="match status" value="1"/>
</dbReference>
<dbReference type="Proteomes" id="UP001642483">
    <property type="component" value="Unassembled WGS sequence"/>
</dbReference>
<protein>
    <recommendedName>
        <fullName evidence="3">BTB domain-containing protein</fullName>
    </recommendedName>
</protein>
<evidence type="ECO:0000313" key="5">
    <source>
        <dbReference type="Proteomes" id="UP001642483"/>
    </source>
</evidence>
<name>A0ABP0EUS8_CLALP</name>
<evidence type="ECO:0000256" key="2">
    <source>
        <dbReference type="ARBA" id="ARBA00022737"/>
    </source>
</evidence>
<evidence type="ECO:0000313" key="4">
    <source>
        <dbReference type="EMBL" id="CAK8671114.1"/>
    </source>
</evidence>
<proteinExistence type="predicted"/>
<dbReference type="SUPFAM" id="SSF54695">
    <property type="entry name" value="POZ domain"/>
    <property type="match status" value="1"/>
</dbReference>
<keyword evidence="5" id="KW-1185">Reference proteome</keyword>
<feature type="domain" description="BTB" evidence="3">
    <location>
        <begin position="49"/>
        <end position="144"/>
    </location>
</feature>
<keyword evidence="1" id="KW-0880">Kelch repeat</keyword>